<feature type="compositionally biased region" description="Polar residues" evidence="1">
    <location>
        <begin position="235"/>
        <end position="245"/>
    </location>
</feature>
<dbReference type="AlphaFoldDB" id="A0AAN6KM77"/>
<organism evidence="2 3">
    <name type="scientific">Friedmanniomyces endolithicus</name>
    <dbReference type="NCBI Taxonomy" id="329885"/>
    <lineage>
        <taxon>Eukaryota</taxon>
        <taxon>Fungi</taxon>
        <taxon>Dikarya</taxon>
        <taxon>Ascomycota</taxon>
        <taxon>Pezizomycotina</taxon>
        <taxon>Dothideomycetes</taxon>
        <taxon>Dothideomycetidae</taxon>
        <taxon>Mycosphaerellales</taxon>
        <taxon>Teratosphaeriaceae</taxon>
        <taxon>Friedmanniomyces</taxon>
    </lineage>
</organism>
<accession>A0AAN6KM77</accession>
<evidence type="ECO:0000256" key="1">
    <source>
        <dbReference type="SAM" id="MobiDB-lite"/>
    </source>
</evidence>
<dbReference type="Proteomes" id="UP001175353">
    <property type="component" value="Unassembled WGS sequence"/>
</dbReference>
<comment type="caution">
    <text evidence="2">The sequence shown here is derived from an EMBL/GenBank/DDBJ whole genome shotgun (WGS) entry which is preliminary data.</text>
</comment>
<evidence type="ECO:0000313" key="3">
    <source>
        <dbReference type="Proteomes" id="UP001175353"/>
    </source>
</evidence>
<feature type="region of interest" description="Disordered" evidence="1">
    <location>
        <begin position="233"/>
        <end position="485"/>
    </location>
</feature>
<feature type="compositionally biased region" description="Polar residues" evidence="1">
    <location>
        <begin position="497"/>
        <end position="507"/>
    </location>
</feature>
<feature type="compositionally biased region" description="Basic and acidic residues" evidence="1">
    <location>
        <begin position="152"/>
        <end position="169"/>
    </location>
</feature>
<feature type="compositionally biased region" description="Polar residues" evidence="1">
    <location>
        <begin position="524"/>
        <end position="544"/>
    </location>
</feature>
<feature type="compositionally biased region" description="Polar residues" evidence="1">
    <location>
        <begin position="256"/>
        <end position="266"/>
    </location>
</feature>
<feature type="region of interest" description="Disordered" evidence="1">
    <location>
        <begin position="130"/>
        <end position="178"/>
    </location>
</feature>
<feature type="compositionally biased region" description="Low complexity" evidence="1">
    <location>
        <begin position="335"/>
        <end position="347"/>
    </location>
</feature>
<keyword evidence="3" id="KW-1185">Reference proteome</keyword>
<sequence>MEPQVALACVTSILYASYRLRYPAHANTIPALLLFDLLASMEVFHLVAKHSNCGRALLLGYVLLPAINRICLRLIRIAATALRDARSRRLKAVSSKTRSKDAIDDSPAEALFIKKEPAFDVTTRLNRTDTKDEISAKRSSDSPLSDVTVRPTRTDMKDRTDNVAKKPSDEPPANITMDKTNDIAKKPFVELQSVNITRGTTSNIAKKPSDQLTADVTKDKTNEIAKKLIVEPQPANVTRGTTNNIAKKPSVEPQPANVTRETTNNIAKKASEEPQSANVTKEKTDNIAKKPSDEPPADVTTEKTNNIAKQAANKPRSDVPACPDRTDAKDKIGNSAANASSSEQASSVDHPPKRLSKETPSDITARVDRPHTKLKISNSAKEVSKEPPFDVTARPDRMYTENKINDSAKEPSKELPSDVAAHRNRTDTTDKITTSTKEPAKEPPFEINNSVANASLGKQAVFGSKPSEALSKKSPSDLTASPVRKEKINDSTANALLSQQPSPTSHPCKQPSDKPPSDEPPSDITANPDYTDTKGLSTTKQMTGLPQTSVAADCLPSLRTKAVENQDLVETPHKRVVDVARLIQRYKTAISVDRCSNTSVENIRTNALSDVQGHPNKSAKELAALAAQVRVVVQGELRAGQTHLEVLDVVQRITLKCQMYAFFGYDTSKRDVDRSMRELALEIKKQRLRAKSTMQDGISLGADSEKQYELREALMGVLLDKSVADGKDNLPTQLLTGYERMWRVVLWWFADRSGASMLSNIQREFPEGPEDYQLRHTVPFHLAMTYLLVSTLLNQTAVGWKIIGARPGIGESYDAKLETYSKLRLERHCGGSKAGDGSSIDRPPNTGGGDSLPVVPGVGIGERDGSKAGPIADGKGDERSCTWVRKYVSQ</sequence>
<feature type="compositionally biased region" description="Basic and acidic residues" evidence="1">
    <location>
        <begin position="280"/>
        <end position="293"/>
    </location>
</feature>
<feature type="compositionally biased region" description="Basic and acidic residues" evidence="1">
    <location>
        <begin position="130"/>
        <end position="140"/>
    </location>
</feature>
<dbReference type="EMBL" id="JAUJLE010000067">
    <property type="protein sequence ID" value="KAK0991231.1"/>
    <property type="molecule type" value="Genomic_DNA"/>
</dbReference>
<reference evidence="2" key="1">
    <citation type="submission" date="2023-06" db="EMBL/GenBank/DDBJ databases">
        <title>Black Yeasts Isolated from many extreme environments.</title>
        <authorList>
            <person name="Coleine C."/>
            <person name="Stajich J.E."/>
            <person name="Selbmann L."/>
        </authorList>
    </citation>
    <scope>NUCLEOTIDE SEQUENCE</scope>
    <source>
        <strain evidence="2">CCFEE 5200</strain>
    </source>
</reference>
<proteinExistence type="predicted"/>
<feature type="compositionally biased region" description="Basic and acidic residues" evidence="1">
    <location>
        <begin position="350"/>
        <end position="371"/>
    </location>
</feature>
<feature type="region of interest" description="Disordered" evidence="1">
    <location>
        <begin position="497"/>
        <end position="544"/>
    </location>
</feature>
<gene>
    <name evidence="2" type="ORF">LTR91_008646</name>
</gene>
<name>A0AAN6KM77_9PEZI</name>
<evidence type="ECO:0000313" key="2">
    <source>
        <dbReference type="EMBL" id="KAK0991231.1"/>
    </source>
</evidence>
<feature type="region of interest" description="Disordered" evidence="1">
    <location>
        <begin position="831"/>
        <end position="878"/>
    </location>
</feature>
<protein>
    <submittedName>
        <fullName evidence="2">Uncharacterized protein</fullName>
    </submittedName>
</protein>
<feature type="compositionally biased region" description="Basic and acidic residues" evidence="1">
    <location>
        <begin position="382"/>
        <end position="430"/>
    </location>
</feature>